<accession>A0ABD5RNG5</accession>
<evidence type="ECO:0000259" key="4">
    <source>
        <dbReference type="PROSITE" id="PS51462"/>
    </source>
</evidence>
<evidence type="ECO:0000313" key="5">
    <source>
        <dbReference type="EMBL" id="MFC5971963.1"/>
    </source>
</evidence>
<feature type="domain" description="Nudix hydrolase" evidence="4">
    <location>
        <begin position="49"/>
        <end position="177"/>
    </location>
</feature>
<dbReference type="InterPro" id="IPR015797">
    <property type="entry name" value="NUDIX_hydrolase-like_dom_sf"/>
</dbReference>
<gene>
    <name evidence="5" type="ORF">ACFPYI_11530</name>
</gene>
<dbReference type="PANTHER" id="PTHR11839">
    <property type="entry name" value="UDP/ADP-SUGAR PYROPHOSPHATASE"/>
    <property type="match status" value="1"/>
</dbReference>
<dbReference type="SUPFAM" id="SSF55811">
    <property type="entry name" value="Nudix"/>
    <property type="match status" value="1"/>
</dbReference>
<evidence type="ECO:0000313" key="6">
    <source>
        <dbReference type="Proteomes" id="UP001596099"/>
    </source>
</evidence>
<dbReference type="InterPro" id="IPR000086">
    <property type="entry name" value="NUDIX_hydrolase_dom"/>
</dbReference>
<feature type="compositionally biased region" description="Basic and acidic residues" evidence="3">
    <location>
        <begin position="1"/>
        <end position="12"/>
    </location>
</feature>
<dbReference type="RefSeq" id="WP_247414875.1">
    <property type="nucleotide sequence ID" value="NZ_JALLGW010000001.1"/>
</dbReference>
<dbReference type="PROSITE" id="PS51462">
    <property type="entry name" value="NUDIX"/>
    <property type="match status" value="1"/>
</dbReference>
<evidence type="ECO:0000256" key="2">
    <source>
        <dbReference type="ARBA" id="ARBA00022801"/>
    </source>
</evidence>
<dbReference type="Gene3D" id="3.90.79.10">
    <property type="entry name" value="Nucleoside Triphosphate Pyrophosphohydrolase"/>
    <property type="match status" value="1"/>
</dbReference>
<sequence length="184" mass="20584">MDDPTENHRTKPPDWTVQWSRSVGTDATTVGYDRLTRPDGETTGRGWVDRRPSVAVVARYEGQVVFVEEYRPRLRETVLTCPMGGVEGDESLVEAGRRELGEETGFTAGNVELLSEHYPVAWLRSTRGVVFADDLAPGEQRTDDDEFVDVRLVPVEDALDRAREGSQTAWTLLPLLLAREKGLL</sequence>
<keyword evidence="2 5" id="KW-0378">Hydrolase</keyword>
<dbReference type="Proteomes" id="UP001596099">
    <property type="component" value="Unassembled WGS sequence"/>
</dbReference>
<protein>
    <submittedName>
        <fullName evidence="5">NUDIX hydrolase</fullName>
        <ecNumber evidence="5">3.6.-.-</ecNumber>
    </submittedName>
</protein>
<dbReference type="PANTHER" id="PTHR11839:SF18">
    <property type="entry name" value="NUDIX HYDROLASE DOMAIN-CONTAINING PROTEIN"/>
    <property type="match status" value="1"/>
</dbReference>
<evidence type="ECO:0000256" key="3">
    <source>
        <dbReference type="SAM" id="MobiDB-lite"/>
    </source>
</evidence>
<dbReference type="Pfam" id="PF00293">
    <property type="entry name" value="NUDIX"/>
    <property type="match status" value="1"/>
</dbReference>
<dbReference type="AlphaFoldDB" id="A0ABD5RNG5"/>
<organism evidence="5 6">
    <name type="scientific">Halomarina salina</name>
    <dbReference type="NCBI Taxonomy" id="1872699"/>
    <lineage>
        <taxon>Archaea</taxon>
        <taxon>Methanobacteriati</taxon>
        <taxon>Methanobacteriota</taxon>
        <taxon>Stenosarchaea group</taxon>
        <taxon>Halobacteria</taxon>
        <taxon>Halobacteriales</taxon>
        <taxon>Natronomonadaceae</taxon>
        <taxon>Halomarina</taxon>
    </lineage>
</organism>
<feature type="region of interest" description="Disordered" evidence="3">
    <location>
        <begin position="1"/>
        <end position="22"/>
    </location>
</feature>
<evidence type="ECO:0000256" key="1">
    <source>
        <dbReference type="ARBA" id="ARBA00001946"/>
    </source>
</evidence>
<dbReference type="CDD" id="cd03424">
    <property type="entry name" value="NUDIX_ADPRase_Nudt5_UGPPase_Nudt14"/>
    <property type="match status" value="1"/>
</dbReference>
<name>A0ABD5RNG5_9EURY</name>
<proteinExistence type="predicted"/>
<comment type="cofactor">
    <cofactor evidence="1">
        <name>Mg(2+)</name>
        <dbReference type="ChEBI" id="CHEBI:18420"/>
    </cofactor>
</comment>
<comment type="caution">
    <text evidence="5">The sequence shown here is derived from an EMBL/GenBank/DDBJ whole genome shotgun (WGS) entry which is preliminary data.</text>
</comment>
<dbReference type="EMBL" id="JBHSQH010000001">
    <property type="protein sequence ID" value="MFC5971963.1"/>
    <property type="molecule type" value="Genomic_DNA"/>
</dbReference>
<dbReference type="GO" id="GO:0016787">
    <property type="term" value="F:hydrolase activity"/>
    <property type="evidence" value="ECO:0007669"/>
    <property type="project" value="UniProtKB-KW"/>
</dbReference>
<reference evidence="5 6" key="1">
    <citation type="journal article" date="2019" name="Int. J. Syst. Evol. Microbiol.">
        <title>The Global Catalogue of Microorganisms (GCM) 10K type strain sequencing project: providing services to taxonomists for standard genome sequencing and annotation.</title>
        <authorList>
            <consortium name="The Broad Institute Genomics Platform"/>
            <consortium name="The Broad Institute Genome Sequencing Center for Infectious Disease"/>
            <person name="Wu L."/>
            <person name="Ma J."/>
        </authorList>
    </citation>
    <scope>NUCLEOTIDE SEQUENCE [LARGE SCALE GENOMIC DNA]</scope>
    <source>
        <strain evidence="5 6">CGMCC 1.12543</strain>
    </source>
</reference>
<dbReference type="EC" id="3.6.-.-" evidence="5"/>
<keyword evidence="6" id="KW-1185">Reference proteome</keyword>